<accession>A0A223P4M0</accession>
<evidence type="ECO:0000313" key="6">
    <source>
        <dbReference type="Proteomes" id="UP000215002"/>
    </source>
</evidence>
<dbReference type="Pfam" id="PF00852">
    <property type="entry name" value="Glyco_transf_10"/>
    <property type="match status" value="1"/>
</dbReference>
<reference evidence="5 6" key="1">
    <citation type="submission" date="2017-08" db="EMBL/GenBank/DDBJ databases">
        <title>Complete genome sequence of Mucilaginibacter sp. strain BJC16-A31.</title>
        <authorList>
            <consortium name="Henan University of Science and Technology"/>
            <person name="You X."/>
        </authorList>
    </citation>
    <scope>NUCLEOTIDE SEQUENCE [LARGE SCALE GENOMIC DNA]</scope>
    <source>
        <strain evidence="5 6">BJC16-A31</strain>
    </source>
</reference>
<proteinExistence type="inferred from homology"/>
<dbReference type="Gene3D" id="3.40.50.11660">
    <property type="entry name" value="Glycosyl transferase family 10, C-terminal domain"/>
    <property type="match status" value="1"/>
</dbReference>
<dbReference type="InterPro" id="IPR001503">
    <property type="entry name" value="Glyco_trans_10"/>
</dbReference>
<dbReference type="GO" id="GO:0046920">
    <property type="term" value="F:alpha-(1-&gt;3)-fucosyltransferase activity"/>
    <property type="evidence" value="ECO:0007669"/>
    <property type="project" value="TreeGrafter"/>
</dbReference>
<dbReference type="InterPro" id="IPR038577">
    <property type="entry name" value="GT10-like_C_sf"/>
</dbReference>
<dbReference type="EMBL" id="CP022743">
    <property type="protein sequence ID" value="ASU36788.1"/>
    <property type="molecule type" value="Genomic_DNA"/>
</dbReference>
<dbReference type="KEGG" id="muc:MuYL_4905"/>
<organism evidence="5 6">
    <name type="scientific">Mucilaginibacter xinganensis</name>
    <dbReference type="NCBI Taxonomy" id="1234841"/>
    <lineage>
        <taxon>Bacteria</taxon>
        <taxon>Pseudomonadati</taxon>
        <taxon>Bacteroidota</taxon>
        <taxon>Sphingobacteriia</taxon>
        <taxon>Sphingobacteriales</taxon>
        <taxon>Sphingobacteriaceae</taxon>
        <taxon>Mucilaginibacter</taxon>
    </lineage>
</organism>
<comment type="similarity">
    <text evidence="1">Belongs to the glycosyltransferase 10 family.</text>
</comment>
<evidence type="ECO:0000259" key="4">
    <source>
        <dbReference type="Pfam" id="PF00852"/>
    </source>
</evidence>
<dbReference type="OrthoDB" id="9791032at2"/>
<gene>
    <name evidence="5" type="ORF">MuYL_4905</name>
</gene>
<feature type="domain" description="Fucosyltransferase C-terminal" evidence="4">
    <location>
        <begin position="124"/>
        <end position="234"/>
    </location>
</feature>
<evidence type="ECO:0000313" key="5">
    <source>
        <dbReference type="EMBL" id="ASU36788.1"/>
    </source>
</evidence>
<dbReference type="AlphaFoldDB" id="A0A223P4M0"/>
<dbReference type="PANTHER" id="PTHR11929">
    <property type="entry name" value="ALPHA- 1,3 -FUCOSYLTRANSFERASE"/>
    <property type="match status" value="1"/>
</dbReference>
<keyword evidence="3" id="KW-0808">Transferase</keyword>
<evidence type="ECO:0000256" key="2">
    <source>
        <dbReference type="ARBA" id="ARBA00022676"/>
    </source>
</evidence>
<keyword evidence="2" id="KW-0328">Glycosyltransferase</keyword>
<keyword evidence="6" id="KW-1185">Reference proteome</keyword>
<dbReference type="RefSeq" id="WP_094572755.1">
    <property type="nucleotide sequence ID" value="NZ_CP022743.1"/>
</dbReference>
<protein>
    <recommendedName>
        <fullName evidence="4">Fucosyltransferase C-terminal domain-containing protein</fullName>
    </recommendedName>
</protein>
<evidence type="ECO:0000256" key="3">
    <source>
        <dbReference type="ARBA" id="ARBA00022679"/>
    </source>
</evidence>
<dbReference type="GO" id="GO:0016020">
    <property type="term" value="C:membrane"/>
    <property type="evidence" value="ECO:0007669"/>
    <property type="project" value="InterPro"/>
</dbReference>
<dbReference type="InterPro" id="IPR055270">
    <property type="entry name" value="Glyco_tran_10_C"/>
</dbReference>
<evidence type="ECO:0000256" key="1">
    <source>
        <dbReference type="ARBA" id="ARBA00008919"/>
    </source>
</evidence>
<dbReference type="PANTHER" id="PTHR11929:SF194">
    <property type="entry name" value="ALPHA-(1,3)-FUCOSYLTRANSFERASE 10"/>
    <property type="match status" value="1"/>
</dbReference>
<sequence>MKVIKLTTPWRHDFLKSQLDPGIVDYRFEIDNNCDVCDYWIVWGDIPHEFEKMTVKCPPSNVIYMTDEAHEGKQFNQKFLNQFNYVITCRDDLQHRNIINTHEINQWQLSKSFAEVNNQIKIPKTKTLSVVCSDLTILSGHKKRFSFVNKMIGHFKDRIDVFGRGFNPIDDKWDALAPYKYSLAIENSAIPGYFTEKITECYLAHTMPIYYGAPDITNYFAPASLVQIDIEDYKASILTIEKLLEEAPWAELEDTLIDQKLLFLKKYQLFPALCNVVSKLDDANSINKRCTVNGHETYYSNYRLRKLYQQLQQRLNK</sequence>
<name>A0A223P4M0_9SPHI</name>
<dbReference type="SUPFAM" id="SSF53756">
    <property type="entry name" value="UDP-Glycosyltransferase/glycogen phosphorylase"/>
    <property type="match status" value="1"/>
</dbReference>
<dbReference type="Proteomes" id="UP000215002">
    <property type="component" value="Chromosome"/>
</dbReference>